<evidence type="ECO:0000256" key="6">
    <source>
        <dbReference type="RuleBase" id="RU003355"/>
    </source>
</evidence>
<keyword evidence="9" id="KW-1185">Reference proteome</keyword>
<dbReference type="InterPro" id="IPR000209">
    <property type="entry name" value="Peptidase_S8/S53_dom"/>
</dbReference>
<evidence type="ECO:0000256" key="5">
    <source>
        <dbReference type="PROSITE-ProRule" id="PRU01240"/>
    </source>
</evidence>
<dbReference type="PROSITE" id="PS00136">
    <property type="entry name" value="SUBTILASE_ASP"/>
    <property type="match status" value="1"/>
</dbReference>
<dbReference type="AlphaFoldDB" id="A0A1E4TPF8"/>
<dbReference type="PANTHER" id="PTHR43806">
    <property type="entry name" value="PEPTIDASE S8"/>
    <property type="match status" value="1"/>
</dbReference>
<name>A0A1E4TPF8_PACTA</name>
<dbReference type="InterPro" id="IPR023827">
    <property type="entry name" value="Peptidase_S8_Asp-AS"/>
</dbReference>
<evidence type="ECO:0000256" key="2">
    <source>
        <dbReference type="ARBA" id="ARBA00022670"/>
    </source>
</evidence>
<proteinExistence type="inferred from homology"/>
<evidence type="ECO:0000256" key="3">
    <source>
        <dbReference type="ARBA" id="ARBA00022801"/>
    </source>
</evidence>
<dbReference type="SUPFAM" id="SSF52743">
    <property type="entry name" value="Subtilisin-like"/>
    <property type="match status" value="1"/>
</dbReference>
<comment type="similarity">
    <text evidence="1 5 6">Belongs to the peptidase S8 family.</text>
</comment>
<dbReference type="InterPro" id="IPR036852">
    <property type="entry name" value="Peptidase_S8/S53_dom_sf"/>
</dbReference>
<feature type="active site" description="Charge relay system" evidence="5">
    <location>
        <position position="150"/>
    </location>
</feature>
<evidence type="ECO:0000256" key="4">
    <source>
        <dbReference type="ARBA" id="ARBA00022825"/>
    </source>
</evidence>
<protein>
    <recommendedName>
        <fullName evidence="7">Peptidase S8/S53 domain-containing protein</fullName>
    </recommendedName>
</protein>
<dbReference type="InterPro" id="IPR034193">
    <property type="entry name" value="PCSK9_ProteinaseK-like"/>
</dbReference>
<dbReference type="PANTHER" id="PTHR43806:SF13">
    <property type="entry name" value="SUBTILASE-TYPE PROTEINASE RRT12"/>
    <property type="match status" value="1"/>
</dbReference>
<feature type="domain" description="Peptidase S8/S53" evidence="7">
    <location>
        <begin position="148"/>
        <end position="366"/>
    </location>
</feature>
<dbReference type="Gene3D" id="3.40.50.200">
    <property type="entry name" value="Peptidase S8/S53 domain"/>
    <property type="match status" value="1"/>
</dbReference>
<evidence type="ECO:0000259" key="7">
    <source>
        <dbReference type="Pfam" id="PF00082"/>
    </source>
</evidence>
<dbReference type="PROSITE" id="PS51892">
    <property type="entry name" value="SUBTILASE"/>
    <property type="match status" value="1"/>
</dbReference>
<dbReference type="PROSITE" id="PS00137">
    <property type="entry name" value="SUBTILASE_HIS"/>
    <property type="match status" value="1"/>
</dbReference>
<dbReference type="OrthoDB" id="206201at2759"/>
<dbReference type="FunFam" id="3.40.50.200:FF:000007">
    <property type="entry name" value="Subtilisin-like serine protease"/>
    <property type="match status" value="1"/>
</dbReference>
<dbReference type="Pfam" id="PF00082">
    <property type="entry name" value="Peptidase_S8"/>
    <property type="match status" value="1"/>
</dbReference>
<feature type="active site" description="Charge relay system" evidence="5">
    <location>
        <position position="181"/>
    </location>
</feature>
<evidence type="ECO:0000256" key="1">
    <source>
        <dbReference type="ARBA" id="ARBA00011073"/>
    </source>
</evidence>
<dbReference type="GO" id="GO:0006508">
    <property type="term" value="P:proteolysis"/>
    <property type="evidence" value="ECO:0007669"/>
    <property type="project" value="UniProtKB-KW"/>
</dbReference>
<dbReference type="PROSITE" id="PS00138">
    <property type="entry name" value="SUBTILASE_SER"/>
    <property type="match status" value="1"/>
</dbReference>
<sequence length="396" mass="42627">MMLSGFGIILAFFYIFSVVNAQKYFVRLKTAKTLDTLFKFDDIAKTNNHLRDCVQKKISFGDFEGFSGDFTKDIIQKLETNPLIADITPDIIVKALDDDAVEIEPENSSKEAPRHLVRLSQQEKIQEGQAMKYHYDPEFEGQNVNAYVIDTGVFVEHPEFEGRASVGADFTGSGIEDVQGHGTHVAGIIGSKTFGVAKQINIVAVKVLDNYGTGSLSSVIEGLEYAVNHMKKSGLPGVANLSLGAIKNSVLNNAISAAYGEGLIVVCAAGNANINACEDSPASSPFSIAVGAIDDRSDNIASFSNWGECVNIFASGVYVESLYNRNVYRTVLMSGTSMSSPSVAGQVGILLSQGIDPKEIADTLYDLSTQDAIPSSAIDAREGTPNRLVYNGYGWD</sequence>
<dbReference type="Proteomes" id="UP000094236">
    <property type="component" value="Unassembled WGS sequence"/>
</dbReference>
<evidence type="ECO:0000313" key="8">
    <source>
        <dbReference type="EMBL" id="ODV93627.1"/>
    </source>
</evidence>
<organism evidence="8 9">
    <name type="scientific">Pachysolen tannophilus NRRL Y-2460</name>
    <dbReference type="NCBI Taxonomy" id="669874"/>
    <lineage>
        <taxon>Eukaryota</taxon>
        <taxon>Fungi</taxon>
        <taxon>Dikarya</taxon>
        <taxon>Ascomycota</taxon>
        <taxon>Saccharomycotina</taxon>
        <taxon>Pichiomycetes</taxon>
        <taxon>Pachysolenaceae</taxon>
        <taxon>Pachysolen</taxon>
    </lineage>
</organism>
<reference evidence="9" key="1">
    <citation type="submission" date="2016-05" db="EMBL/GenBank/DDBJ databases">
        <title>Comparative genomics of biotechnologically important yeasts.</title>
        <authorList>
            <consortium name="DOE Joint Genome Institute"/>
            <person name="Riley R."/>
            <person name="Haridas S."/>
            <person name="Wolfe K.H."/>
            <person name="Lopes M.R."/>
            <person name="Hittinger C.T."/>
            <person name="Goker M."/>
            <person name="Salamov A."/>
            <person name="Wisecaver J."/>
            <person name="Long T.M."/>
            <person name="Aerts A.L."/>
            <person name="Barry K."/>
            <person name="Choi C."/>
            <person name="Clum A."/>
            <person name="Coughlan A.Y."/>
            <person name="Deshpande S."/>
            <person name="Douglass A.P."/>
            <person name="Hanson S.J."/>
            <person name="Klenk H.-P."/>
            <person name="Labutti K."/>
            <person name="Lapidus A."/>
            <person name="Lindquist E."/>
            <person name="Lipzen A."/>
            <person name="Meier-Kolthoff J.P."/>
            <person name="Ohm R.A."/>
            <person name="Otillar R.P."/>
            <person name="Pangilinan J."/>
            <person name="Peng Y."/>
            <person name="Rokas A."/>
            <person name="Rosa C.A."/>
            <person name="Scheuner C."/>
            <person name="Sibirny A.A."/>
            <person name="Slot J.C."/>
            <person name="Stielow J.B."/>
            <person name="Sun H."/>
            <person name="Kurtzman C.P."/>
            <person name="Blackwell M."/>
            <person name="Grigoriev I.V."/>
            <person name="Jeffries T.W."/>
        </authorList>
    </citation>
    <scope>NUCLEOTIDE SEQUENCE [LARGE SCALE GENOMIC DNA]</scope>
    <source>
        <strain evidence="9">NRRL Y-2460</strain>
    </source>
</reference>
<keyword evidence="3 5" id="KW-0378">Hydrolase</keyword>
<dbReference type="InterPro" id="IPR015500">
    <property type="entry name" value="Peptidase_S8_subtilisin-rel"/>
</dbReference>
<dbReference type="PRINTS" id="PR00723">
    <property type="entry name" value="SUBTILISIN"/>
</dbReference>
<keyword evidence="2 5" id="KW-0645">Protease</keyword>
<dbReference type="InterPro" id="IPR050131">
    <property type="entry name" value="Peptidase_S8_subtilisin-like"/>
</dbReference>
<dbReference type="SUPFAM" id="SSF54897">
    <property type="entry name" value="Protease propeptides/inhibitors"/>
    <property type="match status" value="1"/>
</dbReference>
<dbReference type="GO" id="GO:0004252">
    <property type="term" value="F:serine-type endopeptidase activity"/>
    <property type="evidence" value="ECO:0007669"/>
    <property type="project" value="UniProtKB-UniRule"/>
</dbReference>
<accession>A0A1E4TPF8</accession>
<dbReference type="STRING" id="669874.A0A1E4TPF8"/>
<feature type="active site" description="Charge relay system" evidence="5">
    <location>
        <position position="337"/>
    </location>
</feature>
<dbReference type="InterPro" id="IPR023828">
    <property type="entry name" value="Peptidase_S8_Ser-AS"/>
</dbReference>
<keyword evidence="4 5" id="KW-0720">Serine protease</keyword>
<dbReference type="EMBL" id="KV454017">
    <property type="protein sequence ID" value="ODV93627.1"/>
    <property type="molecule type" value="Genomic_DNA"/>
</dbReference>
<gene>
    <name evidence="8" type="ORF">PACTADRAFT_4530</name>
</gene>
<dbReference type="InterPro" id="IPR022398">
    <property type="entry name" value="Peptidase_S8_His-AS"/>
</dbReference>
<dbReference type="CDD" id="cd04077">
    <property type="entry name" value="Peptidases_S8_PCSK9_ProteinaseK_like"/>
    <property type="match status" value="1"/>
</dbReference>
<evidence type="ECO:0000313" key="9">
    <source>
        <dbReference type="Proteomes" id="UP000094236"/>
    </source>
</evidence>